<dbReference type="PROSITE" id="PS00211">
    <property type="entry name" value="ABC_TRANSPORTER_1"/>
    <property type="match status" value="1"/>
</dbReference>
<name>A0ABV7CEI3_9GAMM</name>
<protein>
    <submittedName>
        <fullName evidence="6">ABC transporter ATP-binding protein</fullName>
    </submittedName>
</protein>
<feature type="domain" description="ABC transporter" evidence="5">
    <location>
        <begin position="2"/>
        <end position="231"/>
    </location>
</feature>
<dbReference type="SUPFAM" id="SSF52540">
    <property type="entry name" value="P-loop containing nucleoside triphosphate hydrolases"/>
    <property type="match status" value="1"/>
</dbReference>
<dbReference type="Gene3D" id="3.40.50.300">
    <property type="entry name" value="P-loop containing nucleotide triphosphate hydrolases"/>
    <property type="match status" value="1"/>
</dbReference>
<dbReference type="InterPro" id="IPR017871">
    <property type="entry name" value="ABC_transporter-like_CS"/>
</dbReference>
<evidence type="ECO:0000256" key="2">
    <source>
        <dbReference type="ARBA" id="ARBA00022448"/>
    </source>
</evidence>
<keyword evidence="2" id="KW-0813">Transport</keyword>
<evidence type="ECO:0000256" key="1">
    <source>
        <dbReference type="ARBA" id="ARBA00005417"/>
    </source>
</evidence>
<dbReference type="PRINTS" id="PR01868">
    <property type="entry name" value="ABCEFAMILY"/>
</dbReference>
<evidence type="ECO:0000256" key="3">
    <source>
        <dbReference type="ARBA" id="ARBA00022741"/>
    </source>
</evidence>
<keyword evidence="7" id="KW-1185">Reference proteome</keyword>
<dbReference type="GO" id="GO:0005524">
    <property type="term" value="F:ATP binding"/>
    <property type="evidence" value="ECO:0007669"/>
    <property type="project" value="UniProtKB-KW"/>
</dbReference>
<accession>A0ABV7CEI3</accession>
<dbReference type="CDD" id="cd03264">
    <property type="entry name" value="ABC_drug_resistance_like"/>
    <property type="match status" value="1"/>
</dbReference>
<proteinExistence type="inferred from homology"/>
<dbReference type="InterPro" id="IPR027417">
    <property type="entry name" value="P-loop_NTPase"/>
</dbReference>
<dbReference type="PANTHER" id="PTHR43335:SF2">
    <property type="entry name" value="ABC TRANSPORTER, ATP-BINDING PROTEIN"/>
    <property type="match status" value="1"/>
</dbReference>
<dbReference type="EMBL" id="JBHRSD010000001">
    <property type="protein sequence ID" value="MFC3030948.1"/>
    <property type="molecule type" value="Genomic_DNA"/>
</dbReference>
<sequence>MLTIQNLTKRYSDGTFALQGVDLTLPSGMIGLLGPNGAGKSTLMRTLAALQTPSSGSIQFQHIDVLAEPDKLRRVLGYLPQSFGVYRNMSCIALLEHIAILKGLSRAACKTQIPELLALTNLTAVAHRQVANFSGGMRQRFGIAQALLGDPQLLILDEPTAGLDPEERERLHDLLVTVSAQKLVLLSTHIVEDVEHLCHHAALLLSGKVVASDAMPALLAPLHNKIWQSTEKPQPSAAVVLNKSYHFGQPCYRLFADTPPPTATAVKPTLQDRYFLALQHGGTDVDM</sequence>
<dbReference type="InterPro" id="IPR003593">
    <property type="entry name" value="AAA+_ATPase"/>
</dbReference>
<dbReference type="SMART" id="SM00382">
    <property type="entry name" value="AAA"/>
    <property type="match status" value="1"/>
</dbReference>
<keyword evidence="4 6" id="KW-0067">ATP-binding</keyword>
<dbReference type="PROSITE" id="PS50893">
    <property type="entry name" value="ABC_TRANSPORTER_2"/>
    <property type="match status" value="1"/>
</dbReference>
<evidence type="ECO:0000259" key="5">
    <source>
        <dbReference type="PROSITE" id="PS50893"/>
    </source>
</evidence>
<evidence type="ECO:0000313" key="6">
    <source>
        <dbReference type="EMBL" id="MFC3030948.1"/>
    </source>
</evidence>
<organism evidence="6 7">
    <name type="scientific">Pseudoalteromonas fenneropenaei</name>
    <dbReference type="NCBI Taxonomy" id="1737459"/>
    <lineage>
        <taxon>Bacteria</taxon>
        <taxon>Pseudomonadati</taxon>
        <taxon>Pseudomonadota</taxon>
        <taxon>Gammaproteobacteria</taxon>
        <taxon>Alteromonadales</taxon>
        <taxon>Pseudoalteromonadaceae</taxon>
        <taxon>Pseudoalteromonas</taxon>
    </lineage>
</organism>
<evidence type="ECO:0000256" key="4">
    <source>
        <dbReference type="ARBA" id="ARBA00022840"/>
    </source>
</evidence>
<keyword evidence="3" id="KW-0547">Nucleotide-binding</keyword>
<dbReference type="InterPro" id="IPR013283">
    <property type="entry name" value="RLI1"/>
</dbReference>
<reference evidence="7" key="1">
    <citation type="journal article" date="2019" name="Int. J. Syst. Evol. Microbiol.">
        <title>The Global Catalogue of Microorganisms (GCM) 10K type strain sequencing project: providing services to taxonomists for standard genome sequencing and annotation.</title>
        <authorList>
            <consortium name="The Broad Institute Genomics Platform"/>
            <consortium name="The Broad Institute Genome Sequencing Center for Infectious Disease"/>
            <person name="Wu L."/>
            <person name="Ma J."/>
        </authorList>
    </citation>
    <scope>NUCLEOTIDE SEQUENCE [LARGE SCALE GENOMIC DNA]</scope>
    <source>
        <strain evidence="7">KCTC 42730</strain>
    </source>
</reference>
<comment type="caution">
    <text evidence="6">The sequence shown here is derived from an EMBL/GenBank/DDBJ whole genome shotgun (WGS) entry which is preliminary data.</text>
</comment>
<evidence type="ECO:0000313" key="7">
    <source>
        <dbReference type="Proteomes" id="UP001595453"/>
    </source>
</evidence>
<gene>
    <name evidence="6" type="ORF">ACFOEE_00185</name>
</gene>
<dbReference type="RefSeq" id="WP_377119666.1">
    <property type="nucleotide sequence ID" value="NZ_JBHRSD010000001.1"/>
</dbReference>
<dbReference type="Proteomes" id="UP001595453">
    <property type="component" value="Unassembled WGS sequence"/>
</dbReference>
<dbReference type="PANTHER" id="PTHR43335">
    <property type="entry name" value="ABC TRANSPORTER, ATP-BINDING PROTEIN"/>
    <property type="match status" value="1"/>
</dbReference>
<dbReference type="InterPro" id="IPR003439">
    <property type="entry name" value="ABC_transporter-like_ATP-bd"/>
</dbReference>
<comment type="similarity">
    <text evidence="1">Belongs to the ABC transporter superfamily.</text>
</comment>
<dbReference type="Pfam" id="PF00005">
    <property type="entry name" value="ABC_tran"/>
    <property type="match status" value="1"/>
</dbReference>